<proteinExistence type="predicted"/>
<feature type="transmembrane region" description="Helical" evidence="1">
    <location>
        <begin position="88"/>
        <end position="109"/>
    </location>
</feature>
<keyword evidence="1" id="KW-0472">Membrane</keyword>
<keyword evidence="1" id="KW-1133">Transmembrane helix</keyword>
<gene>
    <name evidence="2" type="ORF">FSB_LOCUS47604</name>
</gene>
<dbReference type="AlphaFoldDB" id="A0A2N9I4W0"/>
<reference evidence="2" key="1">
    <citation type="submission" date="2018-02" db="EMBL/GenBank/DDBJ databases">
        <authorList>
            <person name="Cohen D.B."/>
            <person name="Kent A.D."/>
        </authorList>
    </citation>
    <scope>NUCLEOTIDE SEQUENCE</scope>
</reference>
<evidence type="ECO:0000256" key="1">
    <source>
        <dbReference type="SAM" id="Phobius"/>
    </source>
</evidence>
<accession>A0A2N9I4W0</accession>
<dbReference type="EMBL" id="OIVN01004879">
    <property type="protein sequence ID" value="SPD19722.1"/>
    <property type="molecule type" value="Genomic_DNA"/>
</dbReference>
<protein>
    <submittedName>
        <fullName evidence="2">Uncharacterized protein</fullName>
    </submittedName>
</protein>
<name>A0A2N9I4W0_FAGSY</name>
<sequence length="188" mass="20188">MRSRSSAQGAVGVSWWRRDSGGGARGLLWFLVASWGFLMGASVSLGFRYLGGVVVSAWLGVGFSKGVLSRSWPGLGVCADLGGLRREAMWPVALGFSLPSLISLVWVVGLFRGCWLVSPAWVVGWVRKVGWIVMNGWASSRRCGVGFGLGSPDVVPRPKVAWVMLGTSQIVGRGLTARHDGHKWYASP</sequence>
<keyword evidence="1" id="KW-0812">Transmembrane</keyword>
<organism evidence="2">
    <name type="scientific">Fagus sylvatica</name>
    <name type="common">Beechnut</name>
    <dbReference type="NCBI Taxonomy" id="28930"/>
    <lineage>
        <taxon>Eukaryota</taxon>
        <taxon>Viridiplantae</taxon>
        <taxon>Streptophyta</taxon>
        <taxon>Embryophyta</taxon>
        <taxon>Tracheophyta</taxon>
        <taxon>Spermatophyta</taxon>
        <taxon>Magnoliopsida</taxon>
        <taxon>eudicotyledons</taxon>
        <taxon>Gunneridae</taxon>
        <taxon>Pentapetalae</taxon>
        <taxon>rosids</taxon>
        <taxon>fabids</taxon>
        <taxon>Fagales</taxon>
        <taxon>Fagaceae</taxon>
        <taxon>Fagus</taxon>
    </lineage>
</organism>
<feature type="transmembrane region" description="Helical" evidence="1">
    <location>
        <begin position="26"/>
        <end position="43"/>
    </location>
</feature>
<evidence type="ECO:0000313" key="2">
    <source>
        <dbReference type="EMBL" id="SPD19722.1"/>
    </source>
</evidence>